<organism evidence="2 3">
    <name type="scientific">Mesorhabditis spiculigera</name>
    <dbReference type="NCBI Taxonomy" id="96644"/>
    <lineage>
        <taxon>Eukaryota</taxon>
        <taxon>Metazoa</taxon>
        <taxon>Ecdysozoa</taxon>
        <taxon>Nematoda</taxon>
        <taxon>Chromadorea</taxon>
        <taxon>Rhabditida</taxon>
        <taxon>Rhabditina</taxon>
        <taxon>Rhabditomorpha</taxon>
        <taxon>Rhabditoidea</taxon>
        <taxon>Rhabditidae</taxon>
        <taxon>Mesorhabditinae</taxon>
        <taxon>Mesorhabditis</taxon>
    </lineage>
</organism>
<dbReference type="EMBL" id="CATQJA010002657">
    <property type="protein sequence ID" value="CAJ0579622.1"/>
    <property type="molecule type" value="Genomic_DNA"/>
</dbReference>
<feature type="region of interest" description="Disordered" evidence="1">
    <location>
        <begin position="298"/>
        <end position="318"/>
    </location>
</feature>
<comment type="caution">
    <text evidence="2">The sequence shown here is derived from an EMBL/GenBank/DDBJ whole genome shotgun (WGS) entry which is preliminary data.</text>
</comment>
<sequence>MHCESEGFCQHCKAWVHVPMGERLPMVISGFCIFCSLNLTYYGKTDEEQQEDEWVETLAIFSRPHARYKTPLGEHRAAPELQVYQRKPTRVSIRAVLDKQKDKEAPVPQNQLIFQVDPGCQRGDEVQKCMEKDAEELMQKPTADWPLDLAHMLHRLMEKMTDKKYAVVVPARGITIGGENFVLGTLVTKLTLNVQHSDLKLMLVAIEVTQIQVTPQQERELEVEPTPYTNSYQSGRCRPPPGTTPAKLKPASQLRPMIAADLRTPNRTTTTMHTATTMQSMPTEFSAIQTPTARAALNKSKGHGKRSVTTITTNTAVQ</sequence>
<evidence type="ECO:0000256" key="1">
    <source>
        <dbReference type="SAM" id="MobiDB-lite"/>
    </source>
</evidence>
<gene>
    <name evidence="2" type="ORF">MSPICULIGERA_LOCUS17834</name>
</gene>
<evidence type="ECO:0000313" key="2">
    <source>
        <dbReference type="EMBL" id="CAJ0579622.1"/>
    </source>
</evidence>
<feature type="compositionally biased region" description="Polar residues" evidence="1">
    <location>
        <begin position="307"/>
        <end position="318"/>
    </location>
</feature>
<proteinExistence type="predicted"/>
<dbReference type="AlphaFoldDB" id="A0AA36D216"/>
<name>A0AA36D216_9BILA</name>
<evidence type="ECO:0000313" key="3">
    <source>
        <dbReference type="Proteomes" id="UP001177023"/>
    </source>
</evidence>
<keyword evidence="3" id="KW-1185">Reference proteome</keyword>
<accession>A0AA36D216</accession>
<feature type="region of interest" description="Disordered" evidence="1">
    <location>
        <begin position="227"/>
        <end position="250"/>
    </location>
</feature>
<feature type="non-terminal residue" evidence="2">
    <location>
        <position position="318"/>
    </location>
</feature>
<protein>
    <submittedName>
        <fullName evidence="2">Uncharacterized protein</fullName>
    </submittedName>
</protein>
<dbReference type="Proteomes" id="UP001177023">
    <property type="component" value="Unassembled WGS sequence"/>
</dbReference>
<reference evidence="2" key="1">
    <citation type="submission" date="2023-06" db="EMBL/GenBank/DDBJ databases">
        <authorList>
            <person name="Delattre M."/>
        </authorList>
    </citation>
    <scope>NUCLEOTIDE SEQUENCE</scope>
    <source>
        <strain evidence="2">AF72</strain>
    </source>
</reference>